<evidence type="ECO:0008006" key="4">
    <source>
        <dbReference type="Google" id="ProtNLM"/>
    </source>
</evidence>
<name>A0A1F5NA15_9BACT</name>
<gene>
    <name evidence="2" type="ORF">A2717_02665</name>
</gene>
<keyword evidence="1" id="KW-0812">Transmembrane</keyword>
<reference evidence="2 3" key="1">
    <citation type="journal article" date="2016" name="Nat. Commun.">
        <title>Thousands of microbial genomes shed light on interconnected biogeochemical processes in an aquifer system.</title>
        <authorList>
            <person name="Anantharaman K."/>
            <person name="Brown C.T."/>
            <person name="Hug L.A."/>
            <person name="Sharon I."/>
            <person name="Castelle C.J."/>
            <person name="Probst A.J."/>
            <person name="Thomas B.C."/>
            <person name="Singh A."/>
            <person name="Wilkins M.J."/>
            <person name="Karaoz U."/>
            <person name="Brodie E.L."/>
            <person name="Williams K.H."/>
            <person name="Hubbard S.S."/>
            <person name="Banfield J.F."/>
        </authorList>
    </citation>
    <scope>NUCLEOTIDE SEQUENCE [LARGE SCALE GENOMIC DNA]</scope>
</reference>
<protein>
    <recommendedName>
        <fullName evidence="4">Type II secretion system protein GspG C-terminal domain-containing protein</fullName>
    </recommendedName>
</protein>
<keyword evidence="1" id="KW-1133">Transmembrane helix</keyword>
<proteinExistence type="predicted"/>
<accession>A0A1F5NA15</accession>
<dbReference type="Proteomes" id="UP000177610">
    <property type="component" value="Unassembled WGS sequence"/>
</dbReference>
<keyword evidence="1" id="KW-0472">Membrane</keyword>
<dbReference type="STRING" id="1817821.A2717_02665"/>
<dbReference type="EMBL" id="MFEH01000001">
    <property type="protein sequence ID" value="OGE74412.1"/>
    <property type="molecule type" value="Genomic_DNA"/>
</dbReference>
<evidence type="ECO:0000313" key="3">
    <source>
        <dbReference type="Proteomes" id="UP000177610"/>
    </source>
</evidence>
<sequence>MRNVYIVVIILSALVLGAIIYGFTVVGSPGKQQALKLDQQRITDFNNINYKMQTYYGTNDKLPDKLDDLTGSNLSLKDPKTKLDYSYFTLTDRSYKLCATFETDSKDADKSANYYYYDTKNEHKKGYDCITFEIPDYY</sequence>
<organism evidence="2 3">
    <name type="scientific">Candidatus Doudnabacteria bacterium RIFCSPHIGHO2_01_FULL_41_86</name>
    <dbReference type="NCBI Taxonomy" id="1817821"/>
    <lineage>
        <taxon>Bacteria</taxon>
        <taxon>Candidatus Doudnaibacteriota</taxon>
    </lineage>
</organism>
<dbReference type="AlphaFoldDB" id="A0A1F5NA15"/>
<evidence type="ECO:0000313" key="2">
    <source>
        <dbReference type="EMBL" id="OGE74412.1"/>
    </source>
</evidence>
<comment type="caution">
    <text evidence="2">The sequence shown here is derived from an EMBL/GenBank/DDBJ whole genome shotgun (WGS) entry which is preliminary data.</text>
</comment>
<feature type="transmembrane region" description="Helical" evidence="1">
    <location>
        <begin position="6"/>
        <end position="26"/>
    </location>
</feature>
<evidence type="ECO:0000256" key="1">
    <source>
        <dbReference type="SAM" id="Phobius"/>
    </source>
</evidence>